<dbReference type="InterPro" id="IPR039448">
    <property type="entry name" value="Beta_helix"/>
</dbReference>
<evidence type="ECO:0000313" key="2">
    <source>
        <dbReference type="EMBL" id="RAP77369.1"/>
    </source>
</evidence>
<dbReference type="PROSITE" id="PS50093">
    <property type="entry name" value="PKD"/>
    <property type="match status" value="1"/>
</dbReference>
<dbReference type="CDD" id="cd00146">
    <property type="entry name" value="PKD"/>
    <property type="match status" value="1"/>
</dbReference>
<dbReference type="InterPro" id="IPR000601">
    <property type="entry name" value="PKD_dom"/>
</dbReference>
<dbReference type="NCBIfam" id="TIGR03804">
    <property type="entry name" value="para_beta_helix"/>
    <property type="match status" value="1"/>
</dbReference>
<dbReference type="SUPFAM" id="SSF49299">
    <property type="entry name" value="PKD domain"/>
    <property type="match status" value="1"/>
</dbReference>
<feature type="domain" description="PKD" evidence="1">
    <location>
        <begin position="442"/>
        <end position="489"/>
    </location>
</feature>
<dbReference type="Gene3D" id="2.160.20.10">
    <property type="entry name" value="Single-stranded right-handed beta-helix, Pectin lyase-like"/>
    <property type="match status" value="2"/>
</dbReference>
<gene>
    <name evidence="2" type="ORF">DL346_02455</name>
</gene>
<accession>A0A328U418</accession>
<dbReference type="InterPro" id="IPR013783">
    <property type="entry name" value="Ig-like_fold"/>
</dbReference>
<dbReference type="EMBL" id="QLUW01000001">
    <property type="protein sequence ID" value="RAP77369.1"/>
    <property type="molecule type" value="Genomic_DNA"/>
</dbReference>
<dbReference type="InterPro" id="IPR022409">
    <property type="entry name" value="PKD/Chitinase_dom"/>
</dbReference>
<dbReference type="InterPro" id="IPR012334">
    <property type="entry name" value="Pectin_lyas_fold"/>
</dbReference>
<comment type="caution">
    <text evidence="2">The sequence shown here is derived from an EMBL/GenBank/DDBJ whole genome shotgun (WGS) entry which is preliminary data.</text>
</comment>
<protein>
    <recommendedName>
        <fullName evidence="1">PKD domain-containing protein</fullName>
    </recommendedName>
</protein>
<dbReference type="InterPro" id="IPR011050">
    <property type="entry name" value="Pectin_lyase_fold/virulence"/>
</dbReference>
<dbReference type="OrthoDB" id="9803686at2"/>
<dbReference type="Pfam" id="PF05048">
    <property type="entry name" value="NosD"/>
    <property type="match status" value="1"/>
</dbReference>
<dbReference type="Pfam" id="PF18911">
    <property type="entry name" value="PKD_4"/>
    <property type="match status" value="1"/>
</dbReference>
<organism evidence="2 3">
    <name type="scientific">Paenibacillus montanisoli</name>
    <dbReference type="NCBI Taxonomy" id="2081970"/>
    <lineage>
        <taxon>Bacteria</taxon>
        <taxon>Bacillati</taxon>
        <taxon>Bacillota</taxon>
        <taxon>Bacilli</taxon>
        <taxon>Bacillales</taxon>
        <taxon>Paenibacillaceae</taxon>
        <taxon>Paenibacillus</taxon>
    </lineage>
</organism>
<name>A0A328U418_9BACL</name>
<sequence>MLHQTRNGGAGHDMTKVVQPYPGMIITEDVVFEPGEYSFPTSKGIIVAASGITIEGSGAVIRGRGKIGNIHSYDGIGLYANGYDRVTVKGLQLHGFKTGMNIANGAGWLIENNDLSDNYTDPDYGWGDGDSVGALILERVTDSTIAGNTGNRVWNGLELKYSDRNKISGNMFSHCTNVCLKLWNSSNNEIEDNVMNYGIRIAPGEVHARDSTSVLIESGSNNNRILRNDFTYGGDGVFIRSLNGFVSTGNYFEGNDASYAHNNAWEVWDPGNAFIRNTGNHSSYGFWLGGSCHAVLIENEAAYNGLRIANAPEKFGNAGIAVVNGSSSHFTMRRNRIHHNKSVGLAIGYKEGYEANHWIIEQNEITDNATYGVYMKHAKQMYLTGNRMAGNGIGDIYQDMNVSDVIVCDDAEGDPPIAKAALLTERPRTGCAVQFDATSSRDASGGNGLTYLWDLGDGTFSRSATVEHIYEKPGFYRVGLTVISASGTADLAWIDLNVLHADEHVKHRIDLSEAELVTAVPKHSAVLALNERISIGQGPALQLEASSSLVKLQAPIPAEAAAQALSRSGGELSFWMKFSHETWGGFPASALTIRLKQDENRYLQWVASRPLFEWTQIASEARTGWSHIRIPLACEEAGWASSAAGQPDQIGLTRLEIQIASRGGDFTVLLDEIVFV</sequence>
<dbReference type="Proteomes" id="UP000249260">
    <property type="component" value="Unassembled WGS sequence"/>
</dbReference>
<dbReference type="InterPro" id="IPR022441">
    <property type="entry name" value="Para_beta_helix_rpt-2"/>
</dbReference>
<dbReference type="AlphaFoldDB" id="A0A328U418"/>
<reference evidence="2 3" key="1">
    <citation type="submission" date="2018-06" db="EMBL/GenBank/DDBJ databases">
        <title>Paenibacillus montanisoli sp. nov., isolated from mountain area soil.</title>
        <authorList>
            <person name="Wu M."/>
        </authorList>
    </citation>
    <scope>NUCLEOTIDE SEQUENCE [LARGE SCALE GENOMIC DNA]</scope>
    <source>
        <strain evidence="2 3">RA17</strain>
    </source>
</reference>
<dbReference type="Gene3D" id="2.60.40.10">
    <property type="entry name" value="Immunoglobulins"/>
    <property type="match status" value="1"/>
</dbReference>
<dbReference type="SMART" id="SM00710">
    <property type="entry name" value="PbH1"/>
    <property type="match status" value="10"/>
</dbReference>
<evidence type="ECO:0000259" key="1">
    <source>
        <dbReference type="PROSITE" id="PS50093"/>
    </source>
</evidence>
<dbReference type="InterPro" id="IPR007742">
    <property type="entry name" value="NosD_dom"/>
</dbReference>
<dbReference type="InterPro" id="IPR006626">
    <property type="entry name" value="PbH1"/>
</dbReference>
<evidence type="ECO:0000313" key="3">
    <source>
        <dbReference type="Proteomes" id="UP000249260"/>
    </source>
</evidence>
<proteinExistence type="predicted"/>
<dbReference type="Pfam" id="PF13229">
    <property type="entry name" value="Beta_helix"/>
    <property type="match status" value="1"/>
</dbReference>
<keyword evidence="3" id="KW-1185">Reference proteome</keyword>
<dbReference type="SUPFAM" id="SSF51126">
    <property type="entry name" value="Pectin lyase-like"/>
    <property type="match status" value="2"/>
</dbReference>
<dbReference type="InterPro" id="IPR035986">
    <property type="entry name" value="PKD_dom_sf"/>
</dbReference>
<dbReference type="SMART" id="SM00089">
    <property type="entry name" value="PKD"/>
    <property type="match status" value="1"/>
</dbReference>